<organism evidence="1 2">
    <name type="scientific">Lacticaseibacillus sharpeae JCM 1186 = DSM 20505</name>
    <dbReference type="NCBI Taxonomy" id="1291052"/>
    <lineage>
        <taxon>Bacteria</taxon>
        <taxon>Bacillati</taxon>
        <taxon>Bacillota</taxon>
        <taxon>Bacilli</taxon>
        <taxon>Lactobacillales</taxon>
        <taxon>Lactobacillaceae</taxon>
        <taxon>Lacticaseibacillus</taxon>
    </lineage>
</organism>
<evidence type="ECO:0000313" key="1">
    <source>
        <dbReference type="EMBL" id="KRM56646.1"/>
    </source>
</evidence>
<proteinExistence type="predicted"/>
<dbReference type="AlphaFoldDB" id="A0A0R1ZXT6"/>
<gene>
    <name evidence="1" type="ORF">FC18_GL001778</name>
</gene>
<sequence>MVKIISPENHQVKITMTNTAQQQLNEIKAATGERTSELIRRLIQQEALLIRAGFMPGHKQ</sequence>
<comment type="caution">
    <text evidence="1">The sequence shown here is derived from an EMBL/GenBank/DDBJ whole genome shotgun (WGS) entry which is preliminary data.</text>
</comment>
<reference evidence="1 2" key="1">
    <citation type="journal article" date="2015" name="Genome Announc.">
        <title>Expanding the biotechnology potential of lactobacilli through comparative genomics of 213 strains and associated genera.</title>
        <authorList>
            <person name="Sun Z."/>
            <person name="Harris H.M."/>
            <person name="McCann A."/>
            <person name="Guo C."/>
            <person name="Argimon S."/>
            <person name="Zhang W."/>
            <person name="Yang X."/>
            <person name="Jeffery I.B."/>
            <person name="Cooney J.C."/>
            <person name="Kagawa T.F."/>
            <person name="Liu W."/>
            <person name="Song Y."/>
            <person name="Salvetti E."/>
            <person name="Wrobel A."/>
            <person name="Rasinkangas P."/>
            <person name="Parkhill J."/>
            <person name="Rea M.C."/>
            <person name="O'Sullivan O."/>
            <person name="Ritari J."/>
            <person name="Douillard F.P."/>
            <person name="Paul Ross R."/>
            <person name="Yang R."/>
            <person name="Briner A.E."/>
            <person name="Felis G.E."/>
            <person name="de Vos W.M."/>
            <person name="Barrangou R."/>
            <person name="Klaenhammer T.R."/>
            <person name="Caufield P.W."/>
            <person name="Cui Y."/>
            <person name="Zhang H."/>
            <person name="O'Toole P.W."/>
        </authorList>
    </citation>
    <scope>NUCLEOTIDE SEQUENCE [LARGE SCALE GENOMIC DNA]</scope>
    <source>
        <strain evidence="1 2">DSM 20505</strain>
    </source>
</reference>
<dbReference type="EMBL" id="AYYO01000001">
    <property type="protein sequence ID" value="KRM56646.1"/>
    <property type="molecule type" value="Genomic_DNA"/>
</dbReference>
<dbReference type="Proteomes" id="UP000051679">
    <property type="component" value="Unassembled WGS sequence"/>
</dbReference>
<accession>A0A0R1ZXT6</accession>
<evidence type="ECO:0000313" key="2">
    <source>
        <dbReference type="Proteomes" id="UP000051679"/>
    </source>
</evidence>
<keyword evidence="2" id="KW-1185">Reference proteome</keyword>
<evidence type="ECO:0008006" key="3">
    <source>
        <dbReference type="Google" id="ProtNLM"/>
    </source>
</evidence>
<protein>
    <recommendedName>
        <fullName evidence="3">Ribbon-helix-helix protein CopG domain-containing protein</fullName>
    </recommendedName>
</protein>
<name>A0A0R1ZXT6_9LACO</name>
<dbReference type="PATRIC" id="fig|1291052.5.peg.1830"/>